<organism evidence="11 12">
    <name type="scientific">Glutamicibacter halophytocola</name>
    <dbReference type="NCBI Taxonomy" id="1933880"/>
    <lineage>
        <taxon>Bacteria</taxon>
        <taxon>Bacillati</taxon>
        <taxon>Actinomycetota</taxon>
        <taxon>Actinomycetes</taxon>
        <taxon>Micrococcales</taxon>
        <taxon>Micrococcaceae</taxon>
        <taxon>Glutamicibacter</taxon>
    </lineage>
</organism>
<keyword evidence="8" id="KW-0902">Two-component regulatory system</keyword>
<keyword evidence="9" id="KW-1133">Transmembrane helix</keyword>
<dbReference type="GO" id="GO:0016020">
    <property type="term" value="C:membrane"/>
    <property type="evidence" value="ECO:0007669"/>
    <property type="project" value="InterPro"/>
</dbReference>
<evidence type="ECO:0000256" key="3">
    <source>
        <dbReference type="ARBA" id="ARBA00022553"/>
    </source>
</evidence>
<evidence type="ECO:0000256" key="7">
    <source>
        <dbReference type="ARBA" id="ARBA00022840"/>
    </source>
</evidence>
<keyword evidence="3" id="KW-0597">Phosphoprotein</keyword>
<evidence type="ECO:0000256" key="9">
    <source>
        <dbReference type="SAM" id="Phobius"/>
    </source>
</evidence>
<feature type="transmembrane region" description="Helical" evidence="9">
    <location>
        <begin position="28"/>
        <end position="44"/>
    </location>
</feature>
<keyword evidence="5" id="KW-0547">Nucleotide-binding</keyword>
<dbReference type="EMBL" id="CP102487">
    <property type="protein sequence ID" value="UUX60342.1"/>
    <property type="molecule type" value="Genomic_DNA"/>
</dbReference>
<gene>
    <name evidence="11" type="ORF">NUH22_06940</name>
</gene>
<evidence type="ECO:0000256" key="8">
    <source>
        <dbReference type="ARBA" id="ARBA00023012"/>
    </source>
</evidence>
<sequence>MAIQWKQVLLLIVLALSAYLLPLSTSGAWLFLAPLAAVGSFFAGRRVDSVVHGIIALAAGALAAGITLIFSTDVSVLTFALNLSTGVVLFVLLPWWAGRARRNALSFRAQERHHAVIQAGLRERARIAEAMHDQLGHDMALLALSTGGLQMALDRESEAYQFAVRIRAQADQAVEHLHEIIEVLHDPNQNASLSPQEHSLERLIAQARSRGMQINYQVTGSDPAAQPGSLTGAVLHQVLQEALTNAAKYAPHHLVDVELDSSADPMTLRISNPLDGSPPPARSGATGLRTLRAALALHGGSLRVNRSDDFFEVVATIGRFQPDSGLPPEPGSGKASSRWLLVLVPVLAVAAMVLGLYFLQLATFRATALSPADFQQLATGMTREEVAEHVQAKGLDQPLPVIDESRLPASGQCRYYAARTGVLDLGSEMFRLCFSDDVLISADHLYPAS</sequence>
<evidence type="ECO:0000313" key="11">
    <source>
        <dbReference type="EMBL" id="UUX60342.1"/>
    </source>
</evidence>
<evidence type="ECO:0000256" key="1">
    <source>
        <dbReference type="ARBA" id="ARBA00000085"/>
    </source>
</evidence>
<dbReference type="Proteomes" id="UP001060018">
    <property type="component" value="Chromosome"/>
</dbReference>
<dbReference type="SUPFAM" id="SSF55874">
    <property type="entry name" value="ATPase domain of HSP90 chaperone/DNA topoisomerase II/histidine kinase"/>
    <property type="match status" value="1"/>
</dbReference>
<dbReference type="RefSeq" id="WP_194943826.1">
    <property type="nucleotide sequence ID" value="NZ_CP012750.1"/>
</dbReference>
<dbReference type="GO" id="GO:0000155">
    <property type="term" value="F:phosphorelay sensor kinase activity"/>
    <property type="evidence" value="ECO:0007669"/>
    <property type="project" value="InterPro"/>
</dbReference>
<evidence type="ECO:0000256" key="6">
    <source>
        <dbReference type="ARBA" id="ARBA00022777"/>
    </source>
</evidence>
<dbReference type="Gene3D" id="3.30.565.10">
    <property type="entry name" value="Histidine kinase-like ATPase, C-terminal domain"/>
    <property type="match status" value="1"/>
</dbReference>
<keyword evidence="4" id="KW-0808">Transferase</keyword>
<keyword evidence="9" id="KW-0472">Membrane</keyword>
<dbReference type="AlphaFoldDB" id="A0AA95BTK3"/>
<dbReference type="GO" id="GO:0005524">
    <property type="term" value="F:ATP binding"/>
    <property type="evidence" value="ECO:0007669"/>
    <property type="project" value="UniProtKB-KW"/>
</dbReference>
<comment type="catalytic activity">
    <reaction evidence="1">
        <text>ATP + protein L-histidine = ADP + protein N-phospho-L-histidine.</text>
        <dbReference type="EC" id="2.7.13.3"/>
    </reaction>
</comment>
<name>A0AA95BTK3_9MICC</name>
<keyword evidence="7" id="KW-0067">ATP-binding</keyword>
<dbReference type="PANTHER" id="PTHR24421">
    <property type="entry name" value="NITRATE/NITRITE SENSOR PROTEIN NARX-RELATED"/>
    <property type="match status" value="1"/>
</dbReference>
<dbReference type="EC" id="2.7.13.3" evidence="2"/>
<keyword evidence="9" id="KW-0812">Transmembrane</keyword>
<evidence type="ECO:0000256" key="5">
    <source>
        <dbReference type="ARBA" id="ARBA00022741"/>
    </source>
</evidence>
<dbReference type="PANTHER" id="PTHR24421:SF10">
    <property type="entry name" value="NITRATE_NITRITE SENSOR PROTEIN NARQ"/>
    <property type="match status" value="1"/>
</dbReference>
<feature type="transmembrane region" description="Helical" evidence="9">
    <location>
        <begin position="339"/>
        <end position="359"/>
    </location>
</feature>
<proteinExistence type="predicted"/>
<evidence type="ECO:0000259" key="10">
    <source>
        <dbReference type="Pfam" id="PF07730"/>
    </source>
</evidence>
<protein>
    <recommendedName>
        <fullName evidence="2">histidine kinase</fullName>
        <ecNumber evidence="2">2.7.13.3</ecNumber>
    </recommendedName>
</protein>
<dbReference type="InterPro" id="IPR011712">
    <property type="entry name" value="Sig_transdc_His_kin_sub3_dim/P"/>
</dbReference>
<dbReference type="InterPro" id="IPR036890">
    <property type="entry name" value="HATPase_C_sf"/>
</dbReference>
<dbReference type="Pfam" id="PF07730">
    <property type="entry name" value="HisKA_3"/>
    <property type="match status" value="1"/>
</dbReference>
<feature type="domain" description="Signal transduction histidine kinase subgroup 3 dimerisation and phosphoacceptor" evidence="10">
    <location>
        <begin position="123"/>
        <end position="187"/>
    </location>
</feature>
<accession>A0AA95BTK3</accession>
<feature type="transmembrane region" description="Helical" evidence="9">
    <location>
        <begin position="76"/>
        <end position="98"/>
    </location>
</feature>
<keyword evidence="6 11" id="KW-0418">Kinase</keyword>
<evidence type="ECO:0000313" key="12">
    <source>
        <dbReference type="Proteomes" id="UP001060018"/>
    </source>
</evidence>
<dbReference type="InterPro" id="IPR050482">
    <property type="entry name" value="Sensor_HK_TwoCompSys"/>
</dbReference>
<evidence type="ECO:0000256" key="2">
    <source>
        <dbReference type="ARBA" id="ARBA00012438"/>
    </source>
</evidence>
<reference evidence="11" key="1">
    <citation type="journal article" date="2022" name="Pest Manag. Sci.">
        <title>Glutamicibacter halophytocola-mediated host fitness of potato tuber moth on Solanaceae crops.</title>
        <authorList>
            <person name="Wang W."/>
            <person name="Xiao G."/>
            <person name="Du G."/>
            <person name="Chang L."/>
            <person name="Yang Y."/>
            <person name="Ye J."/>
            <person name="Chen B."/>
        </authorList>
    </citation>
    <scope>NUCLEOTIDE SEQUENCE</scope>
    <source>
        <strain evidence="11">S2</strain>
    </source>
</reference>
<dbReference type="Gene3D" id="1.20.5.1930">
    <property type="match status" value="1"/>
</dbReference>
<feature type="transmembrane region" description="Helical" evidence="9">
    <location>
        <begin position="51"/>
        <end position="70"/>
    </location>
</feature>
<dbReference type="GO" id="GO:0046983">
    <property type="term" value="F:protein dimerization activity"/>
    <property type="evidence" value="ECO:0007669"/>
    <property type="project" value="InterPro"/>
</dbReference>
<evidence type="ECO:0000256" key="4">
    <source>
        <dbReference type="ARBA" id="ARBA00022679"/>
    </source>
</evidence>